<gene>
    <name evidence="1" type="ORF">S01H4_47685</name>
</gene>
<protein>
    <submittedName>
        <fullName evidence="1">Uncharacterized protein</fullName>
    </submittedName>
</protein>
<dbReference type="EMBL" id="BART01026802">
    <property type="protein sequence ID" value="GAH01266.1"/>
    <property type="molecule type" value="Genomic_DNA"/>
</dbReference>
<sequence>TSILNSGVTAVHVTMTAIYLKAGCLSGTSTEQTVTAPSFTSYMTV</sequence>
<proteinExistence type="predicted"/>
<name>X1BZI4_9ZZZZ</name>
<comment type="caution">
    <text evidence="1">The sequence shown here is derived from an EMBL/GenBank/DDBJ whole genome shotgun (WGS) entry which is preliminary data.</text>
</comment>
<accession>X1BZI4</accession>
<reference evidence="1" key="1">
    <citation type="journal article" date="2014" name="Front. Microbiol.">
        <title>High frequency of phylogenetically diverse reductive dehalogenase-homologous genes in deep subseafloor sedimentary metagenomes.</title>
        <authorList>
            <person name="Kawai M."/>
            <person name="Futagami T."/>
            <person name="Toyoda A."/>
            <person name="Takaki Y."/>
            <person name="Nishi S."/>
            <person name="Hori S."/>
            <person name="Arai W."/>
            <person name="Tsubouchi T."/>
            <person name="Morono Y."/>
            <person name="Uchiyama I."/>
            <person name="Ito T."/>
            <person name="Fujiyama A."/>
            <person name="Inagaki F."/>
            <person name="Takami H."/>
        </authorList>
    </citation>
    <scope>NUCLEOTIDE SEQUENCE</scope>
    <source>
        <strain evidence="1">Expedition CK06-06</strain>
    </source>
</reference>
<dbReference type="AlphaFoldDB" id="X1BZI4"/>
<evidence type="ECO:0000313" key="1">
    <source>
        <dbReference type="EMBL" id="GAH01266.1"/>
    </source>
</evidence>
<feature type="non-terminal residue" evidence="1">
    <location>
        <position position="1"/>
    </location>
</feature>
<organism evidence="1">
    <name type="scientific">marine sediment metagenome</name>
    <dbReference type="NCBI Taxonomy" id="412755"/>
    <lineage>
        <taxon>unclassified sequences</taxon>
        <taxon>metagenomes</taxon>
        <taxon>ecological metagenomes</taxon>
    </lineage>
</organism>